<dbReference type="PANTHER" id="PTHR47829">
    <property type="entry name" value="HYDROLASE, PUTATIVE (AFU_ORTHOLOGUE AFUA_1G12880)-RELATED"/>
    <property type="match status" value="1"/>
</dbReference>
<dbReference type="Pfam" id="PF01636">
    <property type="entry name" value="APH"/>
    <property type="match status" value="1"/>
</dbReference>
<keyword evidence="2" id="KW-0808">Transferase</keyword>
<organism evidence="2 3">
    <name type="scientific">Pararobbsia silviterrae</name>
    <dbReference type="NCBI Taxonomy" id="1792498"/>
    <lineage>
        <taxon>Bacteria</taxon>
        <taxon>Pseudomonadati</taxon>
        <taxon>Pseudomonadota</taxon>
        <taxon>Betaproteobacteria</taxon>
        <taxon>Burkholderiales</taxon>
        <taxon>Burkholderiaceae</taxon>
        <taxon>Pararobbsia</taxon>
    </lineage>
</organism>
<dbReference type="InterPro" id="IPR041726">
    <property type="entry name" value="ACAD10_11_N"/>
</dbReference>
<feature type="domain" description="Aminoglycoside phosphotransferase" evidence="1">
    <location>
        <begin position="41"/>
        <end position="264"/>
    </location>
</feature>
<gene>
    <name evidence="2" type="ORF">D7S86_11355</name>
</gene>
<dbReference type="InterPro" id="IPR002575">
    <property type="entry name" value="Aminoglycoside_PTrfase"/>
</dbReference>
<keyword evidence="3" id="KW-1185">Reference proteome</keyword>
<evidence type="ECO:0000313" key="2">
    <source>
        <dbReference type="EMBL" id="RKP55805.1"/>
    </source>
</evidence>
<dbReference type="EMBL" id="RBZU01000004">
    <property type="protein sequence ID" value="RKP55805.1"/>
    <property type="molecule type" value="Genomic_DNA"/>
</dbReference>
<dbReference type="CDD" id="cd05154">
    <property type="entry name" value="ACAD10_11_N-like"/>
    <property type="match status" value="1"/>
</dbReference>
<evidence type="ECO:0000313" key="3">
    <source>
        <dbReference type="Proteomes" id="UP000270342"/>
    </source>
</evidence>
<dbReference type="PANTHER" id="PTHR47829:SF3">
    <property type="entry name" value="AMINOGLYCOSIDE PHOSPHOTRANSFERASE DOMAIN-CONTAINING PROTEIN"/>
    <property type="match status" value="1"/>
</dbReference>
<accession>A0A494XZ03</accession>
<dbReference type="GO" id="GO:0016740">
    <property type="term" value="F:transferase activity"/>
    <property type="evidence" value="ECO:0007669"/>
    <property type="project" value="UniProtKB-KW"/>
</dbReference>
<reference evidence="2 3" key="1">
    <citation type="submission" date="2018-10" db="EMBL/GenBank/DDBJ databases">
        <title>Robbsia sp. DHC34, isolated from soil.</title>
        <authorList>
            <person name="Gao Z.-H."/>
            <person name="Qiu L.-H."/>
        </authorList>
    </citation>
    <scope>NUCLEOTIDE SEQUENCE [LARGE SCALE GENOMIC DNA]</scope>
    <source>
        <strain evidence="2 3">DHC34</strain>
    </source>
</reference>
<comment type="caution">
    <text evidence="2">The sequence shown here is derived from an EMBL/GenBank/DDBJ whole genome shotgun (WGS) entry which is preliminary data.</text>
</comment>
<sequence length="360" mass="39670">MSDSAEFTGTRPVAAAHAFDIGRLEDYMRMHVEGFSGALEVAQFKGGQSNPTFLLKAGGETYVMRRKPPGVLLPSAHAVDREYRVIRALAGTDVPVPHAYALCEDADVIGTAFYIMEYVDGRVLWDPALPDMTRSERGAIYDELNRVMAALHSVDPAAVGLADYGKPGNYVERQVARWTKQYRAAETERIEAADNLIEWLPKHLPSDDESRIVHGDYRLDNVILDRTATRIVSVLDWELSTLGHPLVDFSYHCLAWRMAPGESRGIAGLDLAALGIPDEAHYVKTYLERTGHTSAFAVSEVDWGYYLVFNMFRLVGILQGITARALQGNASSASALEAGKRAAPLAQRAWALACEVDAMR</sequence>
<dbReference type="Gene3D" id="3.30.200.20">
    <property type="entry name" value="Phosphorylase Kinase, domain 1"/>
    <property type="match status" value="1"/>
</dbReference>
<dbReference type="Gene3D" id="3.90.1200.10">
    <property type="match status" value="1"/>
</dbReference>
<evidence type="ECO:0000259" key="1">
    <source>
        <dbReference type="Pfam" id="PF01636"/>
    </source>
</evidence>
<protein>
    <submittedName>
        <fullName evidence="2">Phosphotransferase family protein</fullName>
    </submittedName>
</protein>
<proteinExistence type="predicted"/>
<name>A0A494XZ03_9BURK</name>
<dbReference type="AlphaFoldDB" id="A0A494XZ03"/>
<dbReference type="Proteomes" id="UP000270342">
    <property type="component" value="Unassembled WGS sequence"/>
</dbReference>
<dbReference type="SUPFAM" id="SSF56112">
    <property type="entry name" value="Protein kinase-like (PK-like)"/>
    <property type="match status" value="1"/>
</dbReference>
<dbReference type="OrthoDB" id="3806873at2"/>
<dbReference type="InterPro" id="IPR052898">
    <property type="entry name" value="ACAD10-like"/>
</dbReference>
<dbReference type="InterPro" id="IPR011009">
    <property type="entry name" value="Kinase-like_dom_sf"/>
</dbReference>
<dbReference type="RefSeq" id="WP_121086465.1">
    <property type="nucleotide sequence ID" value="NZ_RBZU01000004.1"/>
</dbReference>